<name>A0A8J2X718_ZYGB2</name>
<dbReference type="AlphaFoldDB" id="A0A8J2X718"/>
<keyword evidence="1" id="KW-0175">Coiled coil</keyword>
<reference evidence="4" key="1">
    <citation type="journal article" date="2013" name="Genome Announc.">
        <title>Genome sequence of the food spoilage yeast Zygosaccharomyces bailii CLIB 213(T).</title>
        <authorList>
            <person name="Galeote V."/>
            <person name="Bigey F."/>
            <person name="Devillers H."/>
            <person name="Neuveglise C."/>
            <person name="Dequin S."/>
        </authorList>
    </citation>
    <scope>NUCLEOTIDE SEQUENCE [LARGE SCALE GENOMIC DNA]</scope>
    <source>
        <strain evidence="4">CLIB 213 / ATCC 58445 / CBS 680 / CCRC 21525 / NBRC 1098 / NCYC 1416 / NRRL Y-2227</strain>
    </source>
</reference>
<evidence type="ECO:0000256" key="1">
    <source>
        <dbReference type="SAM" id="Coils"/>
    </source>
</evidence>
<feature type="coiled-coil region" evidence="1">
    <location>
        <begin position="234"/>
        <end position="304"/>
    </location>
</feature>
<protein>
    <submittedName>
        <fullName evidence="3">ZYBA0S03-00892g1_1</fullName>
    </submittedName>
</protein>
<organism evidence="3 4">
    <name type="scientific">Zygosaccharomyces bailii (strain CLIB 213 / ATCC 58445 / CBS 680 / BCRC 21525 / NBRC 1098 / NCYC 1416 / NRRL Y-2227)</name>
    <dbReference type="NCBI Taxonomy" id="1333698"/>
    <lineage>
        <taxon>Eukaryota</taxon>
        <taxon>Fungi</taxon>
        <taxon>Dikarya</taxon>
        <taxon>Ascomycota</taxon>
        <taxon>Saccharomycotina</taxon>
        <taxon>Saccharomycetes</taxon>
        <taxon>Saccharomycetales</taxon>
        <taxon>Saccharomycetaceae</taxon>
        <taxon>Zygosaccharomyces</taxon>
    </lineage>
</organism>
<feature type="coiled-coil region" evidence="1">
    <location>
        <begin position="149"/>
        <end position="176"/>
    </location>
</feature>
<keyword evidence="4" id="KW-1185">Reference proteome</keyword>
<gene>
    <name evidence="3" type="ORF">BN860_00892g</name>
</gene>
<evidence type="ECO:0000313" key="4">
    <source>
        <dbReference type="Proteomes" id="UP000019375"/>
    </source>
</evidence>
<accession>A0A8J2X718</accession>
<evidence type="ECO:0000313" key="3">
    <source>
        <dbReference type="EMBL" id="CDF88742.1"/>
    </source>
</evidence>
<dbReference type="OrthoDB" id="10659065at2759"/>
<dbReference type="EMBL" id="HG316456">
    <property type="protein sequence ID" value="CDF88742.1"/>
    <property type="molecule type" value="Genomic_DNA"/>
</dbReference>
<sequence length="437" mass="51154">MQSTNMPQIICPGFSYGRPDASMNQIASEVMDSSANYCFEDDLVASEFHKKLLTIKDNAKKSKDLFKGIPISFPRRPANCVVTRNSVNAFIFQTNKKQTNFAEKETKNFVQEVFKINYDVSLTNARLASKNSELQMENINLLESLGKMKLENSRKLQELNNVISKLKEEKYQLSLNLSDLTLSNNEYIKAISDLRNQNVYLTRRLTQGIPSLMKKLEVALKSNTDTDKYDNSNITKHKEEAKHFQDNTEDLIKEVCKWRCKCKQLEDTSRLFFHETLNERIVELKQLQAQLHADKRLIQRLQYLQIQQDLYSSSRNNIAVHHRDLNNELFISQWKHSELGTNAKPRKYRDMDSYSDGETPQENADSVFDCISPETERSESSHTSKWRRFYKKSSLSYSPWSKRLRRQRRPFCSVPKRTTNAQRKYGLKRLFDRYDSS</sequence>
<proteinExistence type="predicted"/>
<evidence type="ECO:0000256" key="2">
    <source>
        <dbReference type="SAM" id="MobiDB-lite"/>
    </source>
</evidence>
<dbReference type="Proteomes" id="UP000019375">
    <property type="component" value="Unassembled WGS sequence"/>
</dbReference>
<feature type="region of interest" description="Disordered" evidence="2">
    <location>
        <begin position="345"/>
        <end position="368"/>
    </location>
</feature>